<dbReference type="InterPro" id="IPR029069">
    <property type="entry name" value="HotDog_dom_sf"/>
</dbReference>
<dbReference type="GO" id="GO:0052816">
    <property type="term" value="F:long-chain fatty acyl-CoA hydrolase activity"/>
    <property type="evidence" value="ECO:0007669"/>
    <property type="project" value="TreeGrafter"/>
</dbReference>
<accession>A0A1D7TMH7</accession>
<dbReference type="GO" id="GO:0006637">
    <property type="term" value="P:acyl-CoA metabolic process"/>
    <property type="evidence" value="ECO:0007669"/>
    <property type="project" value="TreeGrafter"/>
</dbReference>
<dbReference type="InterPro" id="IPR033120">
    <property type="entry name" value="HOTDOG_ACOT"/>
</dbReference>
<evidence type="ECO:0000313" key="6">
    <source>
        <dbReference type="Proteomes" id="UP000094609"/>
    </source>
</evidence>
<dbReference type="SUPFAM" id="SSF54637">
    <property type="entry name" value="Thioesterase/thiol ester dehydrase-isomerase"/>
    <property type="match status" value="1"/>
</dbReference>
<dbReference type="CDD" id="cd03442">
    <property type="entry name" value="BFIT_BACH"/>
    <property type="match status" value="1"/>
</dbReference>
<dbReference type="Proteomes" id="UP000094609">
    <property type="component" value="Chromosome"/>
</dbReference>
<evidence type="ECO:0000256" key="2">
    <source>
        <dbReference type="ARBA" id="ARBA00022801"/>
    </source>
</evidence>
<feature type="domain" description="HotDog ACOT-type" evidence="4">
    <location>
        <begin position="3"/>
        <end position="117"/>
    </location>
</feature>
<dbReference type="STRING" id="1193502.SHALO_2354"/>
<comment type="similarity">
    <text evidence="1">Belongs to the acyl coenzyme A hydrolase family.</text>
</comment>
<sequence length="139" mass="15155">MYQMGEPRIKIVAMPKDTNPSGNIFGGWIMSQMDIAGSLAVRDLNVGRVVTVAVQSMEFREAVKVGDVLSCYAKIIKVGKTSLTVRIEVNAERSIEGTHRCLHVTSAVITYVNVSTDGKKMPIPYTENELVALGIEVKA</sequence>
<dbReference type="RefSeq" id="WP_069478712.1">
    <property type="nucleotide sequence ID" value="NZ_CP017111.1"/>
</dbReference>
<evidence type="ECO:0000313" key="5">
    <source>
        <dbReference type="EMBL" id="AOO66114.1"/>
    </source>
</evidence>
<dbReference type="EMBL" id="CP017111">
    <property type="protein sequence ID" value="AOO66114.1"/>
    <property type="molecule type" value="Genomic_DNA"/>
</dbReference>
<dbReference type="PROSITE" id="PS51770">
    <property type="entry name" value="HOTDOG_ACOT"/>
    <property type="match status" value="1"/>
</dbReference>
<dbReference type="AlphaFoldDB" id="A0A1D7TMH7"/>
<dbReference type="InterPro" id="IPR006683">
    <property type="entry name" value="Thioestr_dom"/>
</dbReference>
<dbReference type="GO" id="GO:0009062">
    <property type="term" value="P:fatty acid catabolic process"/>
    <property type="evidence" value="ECO:0007669"/>
    <property type="project" value="TreeGrafter"/>
</dbReference>
<gene>
    <name evidence="5" type="ORF">SHALO_2354</name>
</gene>
<evidence type="ECO:0000256" key="3">
    <source>
        <dbReference type="PROSITE-ProRule" id="PRU01106"/>
    </source>
</evidence>
<dbReference type="KEGG" id="shal:SHALO_2354"/>
<dbReference type="InterPro" id="IPR040170">
    <property type="entry name" value="Cytosol_ACT"/>
</dbReference>
<name>A0A1D7TMH7_9BACT</name>
<dbReference type="Gene3D" id="3.10.129.10">
    <property type="entry name" value="Hotdog Thioesterase"/>
    <property type="match status" value="1"/>
</dbReference>
<dbReference type="Pfam" id="PF03061">
    <property type="entry name" value="4HBT"/>
    <property type="match status" value="1"/>
</dbReference>
<dbReference type="PANTHER" id="PTHR11049">
    <property type="entry name" value="ACYL COENZYME A THIOESTER HYDROLASE"/>
    <property type="match status" value="1"/>
</dbReference>
<dbReference type="GO" id="GO:0005829">
    <property type="term" value="C:cytosol"/>
    <property type="evidence" value="ECO:0007669"/>
    <property type="project" value="TreeGrafter"/>
</dbReference>
<keyword evidence="6" id="KW-1185">Reference proteome</keyword>
<dbReference type="PATRIC" id="fig|1193502.14.peg.2385"/>
<organism evidence="5 6">
    <name type="scientific">Sulfurospirillum halorespirans DSM 13726</name>
    <dbReference type="NCBI Taxonomy" id="1193502"/>
    <lineage>
        <taxon>Bacteria</taxon>
        <taxon>Pseudomonadati</taxon>
        <taxon>Campylobacterota</taxon>
        <taxon>Epsilonproteobacteria</taxon>
        <taxon>Campylobacterales</taxon>
        <taxon>Sulfurospirillaceae</taxon>
        <taxon>Sulfurospirillum</taxon>
    </lineage>
</organism>
<dbReference type="PANTHER" id="PTHR11049:SF5">
    <property type="entry name" value="ACYL-COA THIOESTER HYDROLASE YCIA"/>
    <property type="match status" value="1"/>
</dbReference>
<evidence type="ECO:0000259" key="4">
    <source>
        <dbReference type="PROSITE" id="PS51770"/>
    </source>
</evidence>
<keyword evidence="2 3" id="KW-0378">Hydrolase</keyword>
<proteinExistence type="inferred from homology"/>
<reference evidence="6" key="1">
    <citation type="submission" date="2016-08" db="EMBL/GenBank/DDBJ databases">
        <title>Complete genome sequence of the organohalide-respiring Epsilonproteobacterium Sulfurospirillum halorespirans.</title>
        <authorList>
            <person name="Goris T."/>
            <person name="Zimmermann J."/>
            <person name="Schenz B."/>
            <person name="Lemos M."/>
            <person name="Hackermueller J."/>
            <person name="Diekert G."/>
        </authorList>
    </citation>
    <scope>NUCLEOTIDE SEQUENCE [LARGE SCALE GENOMIC DNA]</scope>
    <source>
        <strain>DSM 13726</strain>
        <strain evidence="6">PCE-M2</strain>
    </source>
</reference>
<evidence type="ECO:0000256" key="1">
    <source>
        <dbReference type="ARBA" id="ARBA00010458"/>
    </source>
</evidence>
<protein>
    <submittedName>
        <fullName evidence="5">Putative acyl-CoA thioester hydrolase</fullName>
    </submittedName>
</protein>